<dbReference type="OrthoDB" id="6346671at2759"/>
<evidence type="ECO:0000256" key="1">
    <source>
        <dbReference type="SAM" id="SignalP"/>
    </source>
</evidence>
<dbReference type="Gene3D" id="2.10.90.10">
    <property type="entry name" value="Cystine-knot cytokines"/>
    <property type="match status" value="1"/>
</dbReference>
<dbReference type="InterPro" id="IPR029034">
    <property type="entry name" value="Cystine-knot_cytokine"/>
</dbReference>
<keyword evidence="1" id="KW-0732">Signal</keyword>
<protein>
    <submittedName>
        <fullName evidence="2">Crustacean female sex hormone ovarian isoform</fullName>
    </submittedName>
</protein>
<feature type="chain" id="PRO_5016233628" evidence="1">
    <location>
        <begin position="23"/>
        <end position="225"/>
    </location>
</feature>
<organism evidence="2">
    <name type="scientific">Penaeus japonicus</name>
    <name type="common">Kuruma prawn</name>
    <name type="synonym">Marsupenaeus japonicus</name>
    <dbReference type="NCBI Taxonomy" id="27405"/>
    <lineage>
        <taxon>Eukaryota</taxon>
        <taxon>Metazoa</taxon>
        <taxon>Ecdysozoa</taxon>
        <taxon>Arthropoda</taxon>
        <taxon>Crustacea</taxon>
        <taxon>Multicrustacea</taxon>
        <taxon>Malacostraca</taxon>
        <taxon>Eumalacostraca</taxon>
        <taxon>Eucarida</taxon>
        <taxon>Decapoda</taxon>
        <taxon>Dendrobranchiata</taxon>
        <taxon>Penaeoidea</taxon>
        <taxon>Penaeidae</taxon>
        <taxon>Penaeus</taxon>
    </lineage>
</organism>
<feature type="signal peptide" evidence="1">
    <location>
        <begin position="1"/>
        <end position="22"/>
    </location>
</feature>
<dbReference type="EMBL" id="LC276841">
    <property type="protein sequence ID" value="BBC20727.1"/>
    <property type="molecule type" value="mRNA"/>
</dbReference>
<name>A0A2Z5WPG1_PENJP</name>
<evidence type="ECO:0000313" key="2">
    <source>
        <dbReference type="EMBL" id="BBC20727.1"/>
    </source>
</evidence>
<proteinExistence type="evidence at transcript level"/>
<dbReference type="AlphaFoldDB" id="A0A2Z5WPG1"/>
<dbReference type="PROSITE" id="PS51257">
    <property type="entry name" value="PROKAR_LIPOPROTEIN"/>
    <property type="match status" value="1"/>
</dbReference>
<reference evidence="2" key="1">
    <citation type="journal article" date="2018" name="Comp. Biochem. Physiol., Part A Mol. Integr. Physiol.">
        <title>Characterization of distinct ovarian isoform of crustacean female sex hormone in the kuruma prawn Marsupenaeus japonicus.</title>
        <authorList>
            <person name="Tsutsui N."/>
            <person name="Kotaka S."/>
            <person name="Ohira T."/>
            <person name="Sakamoto T."/>
        </authorList>
    </citation>
    <scope>NUCLEOTIDE SEQUENCE</scope>
    <source>
        <tissue evidence="2">Ovary</tissue>
    </source>
</reference>
<accession>A0A2Z5WPG1</accession>
<sequence>MATPRPQHLLCLIFGTLVVTAAFACAPTSASARFSPRSPFLFRARGKEGQELAARGELSKRTRENFTADLVQFFSEEQVQEATKIQYKSIPEPVIYTSQVLQQGVSCSTLHSVMHENYIKPELRLRPEWIYESKLIGDCPTHYVTRELPSIYSPSTVLEAVCACGGSQCSKDGHQCVPVSRHVPVWVRRGPNLHVLDVEELTVACACAQRPSAGGNFIYSAAVES</sequence>